<feature type="region of interest" description="Disordered" evidence="1">
    <location>
        <begin position="160"/>
        <end position="182"/>
    </location>
</feature>
<dbReference type="Gene3D" id="1.20.1270.60">
    <property type="entry name" value="Arfaptin homology (AH) domain/BAR domain"/>
    <property type="match status" value="1"/>
</dbReference>
<evidence type="ECO:0000313" key="2">
    <source>
        <dbReference type="EMBL" id="EDO18540.1"/>
    </source>
</evidence>
<dbReference type="RefSeq" id="XP_001646398.1">
    <property type="nucleotide sequence ID" value="XM_001646348.1"/>
</dbReference>
<dbReference type="AlphaFoldDB" id="A7TGS7"/>
<dbReference type="InterPro" id="IPR027267">
    <property type="entry name" value="AH/BAR_dom_sf"/>
</dbReference>
<dbReference type="GeneID" id="5546836"/>
<evidence type="ECO:0000256" key="1">
    <source>
        <dbReference type="SAM" id="MobiDB-lite"/>
    </source>
</evidence>
<organism evidence="3">
    <name type="scientific">Vanderwaltozyma polyspora (strain ATCC 22028 / DSM 70294 / BCRC 21397 / CBS 2163 / NBRC 10782 / NRRL Y-8283 / UCD 57-17)</name>
    <name type="common">Kluyveromyces polysporus</name>
    <dbReference type="NCBI Taxonomy" id="436907"/>
    <lineage>
        <taxon>Eukaryota</taxon>
        <taxon>Fungi</taxon>
        <taxon>Dikarya</taxon>
        <taxon>Ascomycota</taxon>
        <taxon>Saccharomycotina</taxon>
        <taxon>Saccharomycetes</taxon>
        <taxon>Saccharomycetales</taxon>
        <taxon>Saccharomycetaceae</taxon>
        <taxon>Vanderwaltozyma</taxon>
    </lineage>
</organism>
<reference evidence="2 3" key="1">
    <citation type="journal article" date="2007" name="Proc. Natl. Acad. Sci. U.S.A.">
        <title>Independent sorting-out of thousands of duplicated gene pairs in two yeast species descended from a whole-genome duplication.</title>
        <authorList>
            <person name="Scannell D.R."/>
            <person name="Frank A.C."/>
            <person name="Conant G.C."/>
            <person name="Byrne K.P."/>
            <person name="Woolfit M."/>
            <person name="Wolfe K.H."/>
        </authorList>
    </citation>
    <scope>NUCLEOTIDE SEQUENCE [LARGE SCALE GENOMIC DNA]</scope>
    <source>
        <strain evidence="3">ATCC 22028 / DSM 70294 / BCRC 21397 / CBS 2163 / NBRC 10782 / NRRL Y-8283 / UCD 57-17</strain>
    </source>
</reference>
<dbReference type="SUPFAM" id="SSF103657">
    <property type="entry name" value="BAR/IMD domain-like"/>
    <property type="match status" value="1"/>
</dbReference>
<proteinExistence type="predicted"/>
<keyword evidence="3" id="KW-1185">Reference proteome</keyword>
<dbReference type="HOGENOM" id="CLU_1485523_0_0_1"/>
<sequence length="182" mass="20873">MTEVRDRYANSILTSKSPFEATETIRIRLSEAKLINSEFYRLFKEVSKARAAYAAQLHKIASEHKNLEEILKEQLVTNQALTAEEVLDYNFDSLGQLKDVWGLAINSIERDSKSSIEFNDIVKSEVLLPLKQYAEKDPTWNRSRRLHARLSDIATKIDVDSQSKVPASELDEITNEWDADSR</sequence>
<accession>A7TGS7</accession>
<feature type="non-terminal residue" evidence="2">
    <location>
        <position position="182"/>
    </location>
</feature>
<name>A7TGS7_VANPO</name>
<dbReference type="EMBL" id="DS480388">
    <property type="protein sequence ID" value="EDO18540.1"/>
    <property type="molecule type" value="Genomic_DNA"/>
</dbReference>
<dbReference type="Proteomes" id="UP000000267">
    <property type="component" value="Unassembled WGS sequence"/>
</dbReference>
<gene>
    <name evidence="2" type="ORF">Kpol_2001p44</name>
</gene>
<protein>
    <submittedName>
        <fullName evidence="2">Uncharacterized protein</fullName>
    </submittedName>
</protein>
<dbReference type="OrthoDB" id="331602at2759"/>
<evidence type="ECO:0000313" key="3">
    <source>
        <dbReference type="Proteomes" id="UP000000267"/>
    </source>
</evidence>
<feature type="compositionally biased region" description="Acidic residues" evidence="1">
    <location>
        <begin position="169"/>
        <end position="182"/>
    </location>
</feature>